<evidence type="ECO:0000313" key="1">
    <source>
        <dbReference type="EMBL" id="VDP49834.1"/>
    </source>
</evidence>
<protein>
    <submittedName>
        <fullName evidence="3">MaoC family dehydratase</fullName>
    </submittedName>
</protein>
<proteinExistence type="predicted"/>
<gene>
    <name evidence="1" type="ORF">SCUD_LOCUS12709</name>
</gene>
<sequence>MSYTDQSQSRQIMHDVEFTGTTFVEHVQATKVDASR</sequence>
<dbReference type="WBParaSite" id="SCUD_0001271201-mRNA-1">
    <property type="protein sequence ID" value="SCUD_0001271201-mRNA-1"/>
    <property type="gene ID" value="SCUD_0001271201"/>
</dbReference>
<dbReference type="AlphaFoldDB" id="A0A183KCG9"/>
<evidence type="ECO:0000313" key="3">
    <source>
        <dbReference type="WBParaSite" id="SCUD_0001271201-mRNA-1"/>
    </source>
</evidence>
<reference evidence="3" key="1">
    <citation type="submission" date="2016-06" db="UniProtKB">
        <authorList>
            <consortium name="WormBaseParasite"/>
        </authorList>
    </citation>
    <scope>IDENTIFICATION</scope>
</reference>
<dbReference type="Proteomes" id="UP000279833">
    <property type="component" value="Unassembled WGS sequence"/>
</dbReference>
<dbReference type="EMBL" id="UZAK01035319">
    <property type="protein sequence ID" value="VDP49834.1"/>
    <property type="molecule type" value="Genomic_DNA"/>
</dbReference>
<name>A0A183KCG9_9TREM</name>
<reference evidence="1 2" key="2">
    <citation type="submission" date="2018-11" db="EMBL/GenBank/DDBJ databases">
        <authorList>
            <consortium name="Pathogen Informatics"/>
        </authorList>
    </citation>
    <scope>NUCLEOTIDE SEQUENCE [LARGE SCALE GENOMIC DNA]</scope>
    <source>
        <strain evidence="1">Dakar</strain>
        <strain evidence="2">Dakar, Senegal</strain>
    </source>
</reference>
<organism evidence="3">
    <name type="scientific">Schistosoma curassoni</name>
    <dbReference type="NCBI Taxonomy" id="6186"/>
    <lineage>
        <taxon>Eukaryota</taxon>
        <taxon>Metazoa</taxon>
        <taxon>Spiralia</taxon>
        <taxon>Lophotrochozoa</taxon>
        <taxon>Platyhelminthes</taxon>
        <taxon>Trematoda</taxon>
        <taxon>Digenea</taxon>
        <taxon>Strigeidida</taxon>
        <taxon>Schistosomatoidea</taxon>
        <taxon>Schistosomatidae</taxon>
        <taxon>Schistosoma</taxon>
    </lineage>
</organism>
<evidence type="ECO:0000313" key="2">
    <source>
        <dbReference type="Proteomes" id="UP000279833"/>
    </source>
</evidence>
<keyword evidence="2" id="KW-1185">Reference proteome</keyword>
<accession>A0A183KCG9</accession>